<comment type="caution">
    <text evidence="1">The sequence shown here is derived from an EMBL/GenBank/DDBJ whole genome shotgun (WGS) entry which is preliminary data.</text>
</comment>
<dbReference type="Pfam" id="PF13450">
    <property type="entry name" value="NAD_binding_8"/>
    <property type="match status" value="1"/>
</dbReference>
<feature type="non-terminal residue" evidence="1">
    <location>
        <position position="124"/>
    </location>
</feature>
<dbReference type="SUPFAM" id="SSF51971">
    <property type="entry name" value="Nucleotide-binding domain"/>
    <property type="match status" value="1"/>
</dbReference>
<dbReference type="Gene3D" id="3.50.50.60">
    <property type="entry name" value="FAD/NAD(P)-binding domain"/>
    <property type="match status" value="1"/>
</dbReference>
<gene>
    <name evidence="1" type="ORF">S06H3_16445</name>
</gene>
<evidence type="ECO:0000313" key="1">
    <source>
        <dbReference type="EMBL" id="GAI16691.1"/>
    </source>
</evidence>
<name>X1MF26_9ZZZZ</name>
<dbReference type="AlphaFoldDB" id="X1MF26"/>
<evidence type="ECO:0008006" key="2">
    <source>
        <dbReference type="Google" id="ProtNLM"/>
    </source>
</evidence>
<organism evidence="1">
    <name type="scientific">marine sediment metagenome</name>
    <dbReference type="NCBI Taxonomy" id="412755"/>
    <lineage>
        <taxon>unclassified sequences</taxon>
        <taxon>metagenomes</taxon>
        <taxon>ecological metagenomes</taxon>
    </lineage>
</organism>
<dbReference type="PANTHER" id="PTHR42783:SF3">
    <property type="entry name" value="GLUTAMATE SYNTHASE [NADPH] SMALL CHAIN-RELATED"/>
    <property type="match status" value="1"/>
</dbReference>
<proteinExistence type="predicted"/>
<reference evidence="1" key="1">
    <citation type="journal article" date="2014" name="Front. Microbiol.">
        <title>High frequency of phylogenetically diverse reductive dehalogenase-homologous genes in deep subseafloor sedimentary metagenomes.</title>
        <authorList>
            <person name="Kawai M."/>
            <person name="Futagami T."/>
            <person name="Toyoda A."/>
            <person name="Takaki Y."/>
            <person name="Nishi S."/>
            <person name="Hori S."/>
            <person name="Arai W."/>
            <person name="Tsubouchi T."/>
            <person name="Morono Y."/>
            <person name="Uchiyama I."/>
            <person name="Ito T."/>
            <person name="Fujiyama A."/>
            <person name="Inagaki F."/>
            <person name="Takami H."/>
        </authorList>
    </citation>
    <scope>NUCLEOTIDE SEQUENCE</scope>
    <source>
        <strain evidence="1">Expedition CK06-06</strain>
    </source>
</reference>
<protein>
    <recommendedName>
        <fullName evidence="2">FAD/NAD(P)-binding domain-containing protein</fullName>
    </recommendedName>
</protein>
<dbReference type="PANTHER" id="PTHR42783">
    <property type="entry name" value="GLUTAMATE SYNTHASE [NADPH] SMALL CHAIN"/>
    <property type="match status" value="1"/>
</dbReference>
<dbReference type="EMBL" id="BARV01008138">
    <property type="protein sequence ID" value="GAI16691.1"/>
    <property type="molecule type" value="Genomic_DNA"/>
</dbReference>
<dbReference type="InterPro" id="IPR036188">
    <property type="entry name" value="FAD/NAD-bd_sf"/>
</dbReference>
<sequence>MVGSGPAGLTAAYYVAKLGHSATVFEALPQTGGMLRVGIPAYRLPRETLDAEIREIEKVGVEIKTNTRIESLDSLFEQGYDAIFLGLGAHRGTKMGVDGEDSPGVIDGVTFLRQVSLGEKAKIG</sequence>
<accession>X1MF26</accession>